<comment type="caution">
    <text evidence="2">The sequence shown here is derived from an EMBL/GenBank/DDBJ whole genome shotgun (WGS) entry which is preliminary data.</text>
</comment>
<keyword evidence="3" id="KW-1185">Reference proteome</keyword>
<reference evidence="2 3" key="1">
    <citation type="journal article" date="2020" name="Int. J. Syst. Evol. Microbiol.">
        <title>Reclassification of Streptomyces castelarensis and Streptomyces sporoclivatus as later heterotypic synonyms of Streptomyces antimycoticus.</title>
        <authorList>
            <person name="Komaki H."/>
            <person name="Tamura T."/>
        </authorList>
    </citation>
    <scope>NUCLEOTIDE SEQUENCE [LARGE SCALE GENOMIC DNA]</scope>
    <source>
        <strain evidence="2 3">NBRC 13459</strain>
    </source>
</reference>
<dbReference type="Proteomes" id="UP000301309">
    <property type="component" value="Unassembled WGS sequence"/>
</dbReference>
<dbReference type="AlphaFoldDB" id="A0A4D4LCH5"/>
<evidence type="ECO:0000313" key="3">
    <source>
        <dbReference type="Proteomes" id="UP000301309"/>
    </source>
</evidence>
<proteinExistence type="predicted"/>
<evidence type="ECO:0000256" key="1">
    <source>
        <dbReference type="SAM" id="MobiDB-lite"/>
    </source>
</evidence>
<protein>
    <recommendedName>
        <fullName evidence="4">Dioxygenase</fullName>
    </recommendedName>
</protein>
<name>A0A4D4LCH5_STRVO</name>
<accession>A0A4D4LCH5</accession>
<evidence type="ECO:0000313" key="2">
    <source>
        <dbReference type="EMBL" id="GDY58962.1"/>
    </source>
</evidence>
<sequence>MTTVPHEQLMAECAYRMRVPEDGFEGRIIIDVGEFLYDPILGWVEDDGTLYFSDHGPQKDPENWVPYAGHGTIHRLTRTGEHSRLFEPGAVPGMPYLIRRAPAAFGPYGGDIFFPGQAKGGREGALSGHRLYRLTEGESAPETFVDIPPAGTTGGGTPGAMMVGGFGREGTPHEGTYLCQTMMNCVIYQITPDRECRPLFILEEVFGRPVMPYFLFYATSVWAPSWTANCCSAACPTPASRSTTRATTSWSTTSSTGSA</sequence>
<feature type="region of interest" description="Disordered" evidence="1">
    <location>
        <begin position="236"/>
        <end position="259"/>
    </location>
</feature>
<dbReference type="EMBL" id="BJHW01000002">
    <property type="protein sequence ID" value="GDY58962.1"/>
    <property type="molecule type" value="Genomic_DNA"/>
</dbReference>
<gene>
    <name evidence="2" type="ORF">SVIO_095850</name>
</gene>
<evidence type="ECO:0008006" key="4">
    <source>
        <dbReference type="Google" id="ProtNLM"/>
    </source>
</evidence>
<dbReference type="OrthoDB" id="9429385at2"/>
<organism evidence="2 3">
    <name type="scientific">Streptomyces violaceusniger</name>
    <dbReference type="NCBI Taxonomy" id="68280"/>
    <lineage>
        <taxon>Bacteria</taxon>
        <taxon>Bacillati</taxon>
        <taxon>Actinomycetota</taxon>
        <taxon>Actinomycetes</taxon>
        <taxon>Kitasatosporales</taxon>
        <taxon>Streptomycetaceae</taxon>
        <taxon>Streptomyces</taxon>
        <taxon>Streptomyces violaceusniger group</taxon>
    </lineage>
</organism>